<feature type="chain" id="PRO_5001571797" evidence="1">
    <location>
        <begin position="20"/>
        <end position="300"/>
    </location>
</feature>
<dbReference type="OrthoDB" id="10347780at2759"/>
<feature type="non-terminal residue" evidence="2">
    <location>
        <position position="300"/>
    </location>
</feature>
<dbReference type="VEuPathDB" id="MicrosporidiaDB:H312_02463"/>
<evidence type="ECO:0000256" key="1">
    <source>
        <dbReference type="SAM" id="SignalP"/>
    </source>
</evidence>
<dbReference type="HOGENOM" id="CLU_080884_0_0_1"/>
<reference evidence="2 3" key="2">
    <citation type="submission" date="2014-03" db="EMBL/GenBank/DDBJ databases">
        <title>The Genome Sequence of Anncaliia algerae insect isolate PRA339.</title>
        <authorList>
            <consortium name="The Broad Institute Genome Sequencing Platform"/>
            <consortium name="The Broad Institute Genome Sequencing Center for Infectious Disease"/>
            <person name="Cuomo C."/>
            <person name="Becnel J."/>
            <person name="Sanscrainte N."/>
            <person name="Walker B."/>
            <person name="Young S.K."/>
            <person name="Zeng Q."/>
            <person name="Gargeya S."/>
            <person name="Fitzgerald M."/>
            <person name="Haas B."/>
            <person name="Abouelleil A."/>
            <person name="Alvarado L."/>
            <person name="Arachchi H.M."/>
            <person name="Berlin A.M."/>
            <person name="Chapman S.B."/>
            <person name="Dewar J."/>
            <person name="Goldberg J."/>
            <person name="Griggs A."/>
            <person name="Gujja S."/>
            <person name="Hansen M."/>
            <person name="Howarth C."/>
            <person name="Imamovic A."/>
            <person name="Larimer J."/>
            <person name="McCowan C."/>
            <person name="Murphy C."/>
            <person name="Neiman D."/>
            <person name="Pearson M."/>
            <person name="Priest M."/>
            <person name="Roberts A."/>
            <person name="Saif S."/>
            <person name="Shea T."/>
            <person name="Sisk P."/>
            <person name="Sykes S."/>
            <person name="Wortman J."/>
            <person name="Nusbaum C."/>
            <person name="Birren B."/>
        </authorList>
    </citation>
    <scope>NUCLEOTIDE SEQUENCE [LARGE SCALE GENOMIC DNA]</scope>
    <source>
        <strain evidence="2 3">PRA339</strain>
    </source>
</reference>
<dbReference type="AlphaFoldDB" id="A0A059EZJ9"/>
<keyword evidence="3" id="KW-1185">Reference proteome</keyword>
<proteinExistence type="predicted"/>
<evidence type="ECO:0000313" key="2">
    <source>
        <dbReference type="EMBL" id="KCZ80131.1"/>
    </source>
</evidence>
<gene>
    <name evidence="2" type="ORF">H312_02463</name>
</gene>
<evidence type="ECO:0000313" key="3">
    <source>
        <dbReference type="Proteomes" id="UP000030655"/>
    </source>
</evidence>
<name>A0A059EZJ9_9MICR</name>
<dbReference type="Proteomes" id="UP000030655">
    <property type="component" value="Unassembled WGS sequence"/>
</dbReference>
<sequence length="300" mass="36761">MNRRLIMTTIILMISNIFSTMLHTVPYELRSANFNQSAYFYGYFYYSENYNSFRDTQIANSNQFIQNNNDKRNLYFVKFHTNSELFLISSDSLTPKFYFALLISHIKQVSDSKLILCEETKSFLFNPIENKTDYLITRQNKIIPVLKCFDMNTFAEKYKKFLHKQERYLNFPYYHSYKDVVDIIFTHFEDNVYDILMFSIFYIFVSNGFNNTFDPIKKEIFFEYYNEAFNISKEKDNLFFLIKNWKENRIYYQSMYEAYIFLIERFYFYYFDRFACDSDFQDVLYAFKWCVYNSLCIFFN</sequence>
<dbReference type="EMBL" id="KK365201">
    <property type="protein sequence ID" value="KCZ80131.1"/>
    <property type="molecule type" value="Genomic_DNA"/>
</dbReference>
<reference evidence="3" key="1">
    <citation type="submission" date="2013-02" db="EMBL/GenBank/DDBJ databases">
        <authorList>
            <consortium name="The Broad Institute Genome Sequencing Platform"/>
            <person name="Cuomo C."/>
            <person name="Becnel J."/>
            <person name="Sanscrainte N."/>
            <person name="Walker B."/>
            <person name="Young S.K."/>
            <person name="Zeng Q."/>
            <person name="Gargeya S."/>
            <person name="Fitzgerald M."/>
            <person name="Haas B."/>
            <person name="Abouelleil A."/>
            <person name="Alvarado L."/>
            <person name="Arachchi H.M."/>
            <person name="Berlin A.M."/>
            <person name="Chapman S.B."/>
            <person name="Dewar J."/>
            <person name="Goldberg J."/>
            <person name="Griggs A."/>
            <person name="Gujja S."/>
            <person name="Hansen M."/>
            <person name="Howarth C."/>
            <person name="Imamovic A."/>
            <person name="Larimer J."/>
            <person name="McCowan C."/>
            <person name="Murphy C."/>
            <person name="Neiman D."/>
            <person name="Pearson M."/>
            <person name="Priest M."/>
            <person name="Roberts A."/>
            <person name="Saif S."/>
            <person name="Shea T."/>
            <person name="Sisk P."/>
            <person name="Sykes S."/>
            <person name="Wortman J."/>
            <person name="Nusbaum C."/>
            <person name="Birren B."/>
        </authorList>
    </citation>
    <scope>NUCLEOTIDE SEQUENCE [LARGE SCALE GENOMIC DNA]</scope>
    <source>
        <strain evidence="3">PRA339</strain>
    </source>
</reference>
<feature type="signal peptide" evidence="1">
    <location>
        <begin position="1"/>
        <end position="19"/>
    </location>
</feature>
<keyword evidence="1" id="KW-0732">Signal</keyword>
<protein>
    <submittedName>
        <fullName evidence="2">Uncharacterized protein</fullName>
    </submittedName>
</protein>
<accession>A0A059EZJ9</accession>
<organism evidence="2 3">
    <name type="scientific">Anncaliia algerae PRA339</name>
    <dbReference type="NCBI Taxonomy" id="1288291"/>
    <lineage>
        <taxon>Eukaryota</taxon>
        <taxon>Fungi</taxon>
        <taxon>Fungi incertae sedis</taxon>
        <taxon>Microsporidia</taxon>
        <taxon>Tubulinosematoidea</taxon>
        <taxon>Tubulinosematidae</taxon>
        <taxon>Anncaliia</taxon>
    </lineage>
</organism>